<dbReference type="Gene3D" id="3.90.650.10">
    <property type="entry name" value="PurM-like C-terminal domain"/>
    <property type="match status" value="1"/>
</dbReference>
<dbReference type="GO" id="GO:0051604">
    <property type="term" value="P:protein maturation"/>
    <property type="evidence" value="ECO:0007669"/>
    <property type="project" value="TreeGrafter"/>
</dbReference>
<protein>
    <submittedName>
        <fullName evidence="4">Hydrogenase expression/formation protein HypE</fullName>
    </submittedName>
</protein>
<sequence>MNAPMSPLACPRPTTSDQTITLAHGEGGKMMRNLIRDRIVSKLGETNVQRFSDAACVGTIKGNVAISTDSYVVSPLFFPGGDIGTLAVHGTINDLAMAGASPLFLTLSLILEEGLPFEVFDRVIDSIAETANTCGVPIVAGDTKVVTKGAADGMFLNTTGVGVHHDDQRMSAKQIQPGDTLVVSGPIARHGIAVLAARESLEFMPPPASDSAALHRVAADLQSALGNDLRTMRDATRGGVAAVLHEWAEESTLAMWVDEAQLPLLPETRGVCELLGLDPMFVANEGTFVAAIASHRTEDAISVMKTHSSCGDPAPIGYARRREISPVLVSRGMGGDQPLDEPIAAMLPRIC</sequence>
<dbReference type="Pfam" id="PF00586">
    <property type="entry name" value="AIRS"/>
    <property type="match status" value="1"/>
</dbReference>
<dbReference type="Proteomes" id="UP000536179">
    <property type="component" value="Unassembled WGS sequence"/>
</dbReference>
<dbReference type="InterPro" id="IPR011854">
    <property type="entry name" value="HypE"/>
</dbReference>
<comment type="similarity">
    <text evidence="1">Belongs to the HypE family.</text>
</comment>
<dbReference type="AlphaFoldDB" id="A0A7W5H5P5"/>
<dbReference type="SUPFAM" id="SSF55326">
    <property type="entry name" value="PurM N-terminal domain-like"/>
    <property type="match status" value="1"/>
</dbReference>
<evidence type="ECO:0000313" key="4">
    <source>
        <dbReference type="EMBL" id="MBB3206061.1"/>
    </source>
</evidence>
<feature type="domain" description="PurM-like N-terminal" evidence="2">
    <location>
        <begin position="53"/>
        <end position="163"/>
    </location>
</feature>
<dbReference type="InterPro" id="IPR036676">
    <property type="entry name" value="PurM-like_C_sf"/>
</dbReference>
<proteinExistence type="inferred from homology"/>
<dbReference type="InterPro" id="IPR016188">
    <property type="entry name" value="PurM-like_N"/>
</dbReference>
<reference evidence="4 5" key="1">
    <citation type="submission" date="2020-08" db="EMBL/GenBank/DDBJ databases">
        <title>Genomic Encyclopedia of Type Strains, Phase III (KMG-III): the genomes of soil and plant-associated and newly described type strains.</title>
        <authorList>
            <person name="Whitman W."/>
        </authorList>
    </citation>
    <scope>NUCLEOTIDE SEQUENCE [LARGE SCALE GENOMIC DNA]</scope>
    <source>
        <strain evidence="4 5">CECT 8075</strain>
    </source>
</reference>
<keyword evidence="5" id="KW-1185">Reference proteome</keyword>
<accession>A0A7W5H5P5</accession>
<feature type="domain" description="PurM-like C-terminal" evidence="3">
    <location>
        <begin position="176"/>
        <end position="309"/>
    </location>
</feature>
<dbReference type="CDD" id="cd02197">
    <property type="entry name" value="HypE"/>
    <property type="match status" value="1"/>
</dbReference>
<organism evidence="4 5">
    <name type="scientific">Aporhodopirellula rubra</name>
    <dbReference type="NCBI Taxonomy" id="980271"/>
    <lineage>
        <taxon>Bacteria</taxon>
        <taxon>Pseudomonadati</taxon>
        <taxon>Planctomycetota</taxon>
        <taxon>Planctomycetia</taxon>
        <taxon>Pirellulales</taxon>
        <taxon>Pirellulaceae</taxon>
        <taxon>Aporhodopirellula</taxon>
    </lineage>
</organism>
<dbReference type="Gene3D" id="3.30.1330.10">
    <property type="entry name" value="PurM-like, N-terminal domain"/>
    <property type="match status" value="1"/>
</dbReference>
<dbReference type="NCBIfam" id="TIGR02124">
    <property type="entry name" value="hypE"/>
    <property type="match status" value="1"/>
</dbReference>
<dbReference type="InterPro" id="IPR036921">
    <property type="entry name" value="PurM-like_N_sf"/>
</dbReference>
<dbReference type="Pfam" id="PF02769">
    <property type="entry name" value="AIRS_C"/>
    <property type="match status" value="1"/>
</dbReference>
<evidence type="ECO:0000256" key="1">
    <source>
        <dbReference type="ARBA" id="ARBA00006243"/>
    </source>
</evidence>
<dbReference type="InterPro" id="IPR010918">
    <property type="entry name" value="PurM-like_C_dom"/>
</dbReference>
<dbReference type="SUPFAM" id="SSF56042">
    <property type="entry name" value="PurM C-terminal domain-like"/>
    <property type="match status" value="1"/>
</dbReference>
<evidence type="ECO:0000313" key="5">
    <source>
        <dbReference type="Proteomes" id="UP000536179"/>
    </source>
</evidence>
<evidence type="ECO:0000259" key="2">
    <source>
        <dbReference type="Pfam" id="PF00586"/>
    </source>
</evidence>
<dbReference type="PIRSF" id="PIRSF005644">
    <property type="entry name" value="Hdrgns_mtr_HypE"/>
    <property type="match status" value="1"/>
</dbReference>
<dbReference type="RefSeq" id="WP_184304249.1">
    <property type="nucleotide sequence ID" value="NZ_JACHXU010000005.1"/>
</dbReference>
<evidence type="ECO:0000259" key="3">
    <source>
        <dbReference type="Pfam" id="PF02769"/>
    </source>
</evidence>
<dbReference type="PANTHER" id="PTHR30303:SF0">
    <property type="entry name" value="CARBAMOYL DEHYDRATASE HYPE"/>
    <property type="match status" value="1"/>
</dbReference>
<dbReference type="PANTHER" id="PTHR30303">
    <property type="entry name" value="HYDROGENASE ISOENZYMES FORMATION PROTEIN HYPE"/>
    <property type="match status" value="1"/>
</dbReference>
<gene>
    <name evidence="4" type="ORF">FHS27_001869</name>
</gene>
<dbReference type="EMBL" id="JACHXU010000005">
    <property type="protein sequence ID" value="MBB3206061.1"/>
    <property type="molecule type" value="Genomic_DNA"/>
</dbReference>
<comment type="caution">
    <text evidence="4">The sequence shown here is derived from an EMBL/GenBank/DDBJ whole genome shotgun (WGS) entry which is preliminary data.</text>
</comment>
<name>A0A7W5H5P5_9BACT</name>